<dbReference type="InterPro" id="IPR033855">
    <property type="entry name" value="Protein_C"/>
</dbReference>
<evidence type="ECO:0000256" key="4">
    <source>
        <dbReference type="ARBA" id="ARBA00022825"/>
    </source>
</evidence>
<dbReference type="GO" id="GO:0006508">
    <property type="term" value="P:proteolysis"/>
    <property type="evidence" value="ECO:0007669"/>
    <property type="project" value="UniProtKB-KW"/>
</dbReference>
<dbReference type="Gene3D" id="3.90.226.10">
    <property type="entry name" value="2-enoyl-CoA Hydratase, Chain A, domain 1"/>
    <property type="match status" value="1"/>
</dbReference>
<dbReference type="BioCyc" id="RSPH349102:G1G8M-105-MONOMER"/>
<dbReference type="GO" id="GO:0008236">
    <property type="term" value="F:serine-type peptidase activity"/>
    <property type="evidence" value="ECO:0007669"/>
    <property type="project" value="UniProtKB-KW"/>
</dbReference>
<dbReference type="PANTHER" id="PTHR33209:SF1">
    <property type="entry name" value="PEPTIDASE S49 DOMAIN-CONTAINING PROTEIN"/>
    <property type="match status" value="1"/>
</dbReference>
<feature type="domain" description="Peptidase S49" evidence="6">
    <location>
        <begin position="146"/>
        <end position="292"/>
    </location>
</feature>
<keyword evidence="3" id="KW-0378">Hydrolase</keyword>
<keyword evidence="2" id="KW-0645">Protease</keyword>
<dbReference type="HOGENOM" id="CLU_046540_4_0_5"/>
<name>A4WNQ1_CERS5</name>
<dbReference type="InterPro" id="IPR002142">
    <property type="entry name" value="Peptidase_S49"/>
</dbReference>
<evidence type="ECO:0000256" key="3">
    <source>
        <dbReference type="ARBA" id="ARBA00022801"/>
    </source>
</evidence>
<dbReference type="SUPFAM" id="SSF52096">
    <property type="entry name" value="ClpP/crotonase"/>
    <property type="match status" value="1"/>
</dbReference>
<dbReference type="Gene3D" id="6.20.330.10">
    <property type="match status" value="1"/>
</dbReference>
<dbReference type="KEGG" id="rsq:Rsph17025_0104"/>
<dbReference type="AlphaFoldDB" id="A4WNQ1"/>
<feature type="compositionally biased region" description="Low complexity" evidence="5">
    <location>
        <begin position="305"/>
        <end position="320"/>
    </location>
</feature>
<dbReference type="EMBL" id="CP000661">
    <property type="protein sequence ID" value="ABP69015.1"/>
    <property type="molecule type" value="Genomic_DNA"/>
</dbReference>
<dbReference type="CDD" id="cd07022">
    <property type="entry name" value="S49_Sppa_36K_type"/>
    <property type="match status" value="1"/>
</dbReference>
<dbReference type="PANTHER" id="PTHR33209">
    <property type="entry name" value="PROTEASE 4"/>
    <property type="match status" value="1"/>
</dbReference>
<gene>
    <name evidence="7" type="ordered locus">Rsph17025_0104</name>
</gene>
<dbReference type="eggNOG" id="COG0616">
    <property type="taxonomic scope" value="Bacteria"/>
</dbReference>
<dbReference type="STRING" id="349102.Rsph17025_0104"/>
<accession>A4WNQ1</accession>
<dbReference type="InterPro" id="IPR029045">
    <property type="entry name" value="ClpP/crotonase-like_dom_sf"/>
</dbReference>
<evidence type="ECO:0000259" key="6">
    <source>
        <dbReference type="Pfam" id="PF01343"/>
    </source>
</evidence>
<comment type="similarity">
    <text evidence="1">Belongs to the peptidase S49 family.</text>
</comment>
<protein>
    <submittedName>
        <fullName evidence="7">Peptidase S49</fullName>
    </submittedName>
</protein>
<feature type="compositionally biased region" description="Low complexity" evidence="5">
    <location>
        <begin position="437"/>
        <end position="453"/>
    </location>
</feature>
<evidence type="ECO:0000256" key="2">
    <source>
        <dbReference type="ARBA" id="ARBA00022670"/>
    </source>
</evidence>
<keyword evidence="4" id="KW-0720">Serine protease</keyword>
<dbReference type="Pfam" id="PF01343">
    <property type="entry name" value="Peptidase_S49"/>
    <property type="match status" value="1"/>
</dbReference>
<evidence type="ECO:0000256" key="5">
    <source>
        <dbReference type="SAM" id="MobiDB-lite"/>
    </source>
</evidence>
<evidence type="ECO:0000313" key="7">
    <source>
        <dbReference type="EMBL" id="ABP69015.1"/>
    </source>
</evidence>
<proteinExistence type="inferred from homology"/>
<feature type="region of interest" description="Disordered" evidence="5">
    <location>
        <begin position="295"/>
        <end position="320"/>
    </location>
</feature>
<organism evidence="7">
    <name type="scientific">Cereibacter sphaeroides (strain ATCC 17025 / ATH 2.4.3)</name>
    <name type="common">Rhodobacter sphaeroides</name>
    <dbReference type="NCBI Taxonomy" id="349102"/>
    <lineage>
        <taxon>Bacteria</taxon>
        <taxon>Pseudomonadati</taxon>
        <taxon>Pseudomonadota</taxon>
        <taxon>Alphaproteobacteria</taxon>
        <taxon>Rhodobacterales</taxon>
        <taxon>Paracoccaceae</taxon>
        <taxon>Cereibacter</taxon>
    </lineage>
</organism>
<sequence>MTEPAVTPAPSGPSLLHIADRVLGRPLLMHPGKVEVLLHVLEGRIPLGDASLAPLTPDASRFTGQVSASRTFRVEGGVGIVSIVGSLVNRGAWIGASSGLTSYEGLAKQLTDAAADPKVKAIMLDLDSPGGEATGMFALAAKVREVAAEKPVVAVVNDMAASAAYGIASQATEIVVSPTSIVGSIGVVLTHLDRSGELAAKGIKPTLIHAGAHKVDGNPFGPLSDAVRADLQAEVGQFYDQFVGLVAQGRGAKLSAAKARATEARTFIGQEAIDRGLADRVSTFEAVLASLQSKPAGRGTTASKGVPMPTTGAGPAAVAPDGDALAAARSEGHAAGLAEGRALGAKEAAERIGAILGSDEAKANATLAAHLAFRTAFSPAEAISALTAAGRAAAPSVPTIAERAAGMAEFGGSAGPLSAREDASAAWGRAISRVSGAPAETQAAPVPAAADPNPWRRLLRR</sequence>
<reference evidence="7" key="1">
    <citation type="submission" date="2007-04" db="EMBL/GenBank/DDBJ databases">
        <title>Complete sequence of chromosome of Rhodobacter sphaeroides ATCC 17025.</title>
        <authorList>
            <consortium name="US DOE Joint Genome Institute"/>
            <person name="Copeland A."/>
            <person name="Lucas S."/>
            <person name="Lapidus A."/>
            <person name="Barry K."/>
            <person name="Detter J.C."/>
            <person name="Glavina del Rio T."/>
            <person name="Hammon N."/>
            <person name="Israni S."/>
            <person name="Dalin E."/>
            <person name="Tice H."/>
            <person name="Pitluck S."/>
            <person name="Chertkov O."/>
            <person name="Brettin T."/>
            <person name="Bruce D."/>
            <person name="Han C."/>
            <person name="Schmutz J."/>
            <person name="Larimer F."/>
            <person name="Land M."/>
            <person name="Hauser L."/>
            <person name="Kyrpides N."/>
            <person name="Kim E."/>
            <person name="Richardson P."/>
            <person name="Mackenzie C."/>
            <person name="Choudhary M."/>
            <person name="Donohue T.J."/>
            <person name="Kaplan S."/>
        </authorList>
    </citation>
    <scope>NUCLEOTIDE SEQUENCE [LARGE SCALE GENOMIC DNA]</scope>
    <source>
        <strain evidence="7">ATCC 17025</strain>
    </source>
</reference>
<evidence type="ECO:0000256" key="1">
    <source>
        <dbReference type="ARBA" id="ARBA00008683"/>
    </source>
</evidence>
<feature type="region of interest" description="Disordered" evidence="5">
    <location>
        <begin position="436"/>
        <end position="461"/>
    </location>
</feature>